<dbReference type="SUPFAM" id="SSF51735">
    <property type="entry name" value="NAD(P)-binding Rossmann-fold domains"/>
    <property type="match status" value="1"/>
</dbReference>
<dbReference type="SMART" id="SM00317">
    <property type="entry name" value="SET"/>
    <property type="match status" value="1"/>
</dbReference>
<organism evidence="4 5">
    <name type="scientific">Dactylellina haptotyla (strain CBS 200.50)</name>
    <name type="common">Nematode-trapping fungus</name>
    <name type="synonym">Monacrosporium haptotylum</name>
    <dbReference type="NCBI Taxonomy" id="1284197"/>
    <lineage>
        <taxon>Eukaryota</taxon>
        <taxon>Fungi</taxon>
        <taxon>Dikarya</taxon>
        <taxon>Ascomycota</taxon>
        <taxon>Pezizomycotina</taxon>
        <taxon>Orbiliomycetes</taxon>
        <taxon>Orbiliales</taxon>
        <taxon>Orbiliaceae</taxon>
        <taxon>Dactylellina</taxon>
    </lineage>
</organism>
<dbReference type="eggNOG" id="KOG2084">
    <property type="taxonomic scope" value="Eukaryota"/>
</dbReference>
<evidence type="ECO:0000313" key="4">
    <source>
        <dbReference type="EMBL" id="EPS45104.1"/>
    </source>
</evidence>
<dbReference type="PROSITE" id="PS50280">
    <property type="entry name" value="SET"/>
    <property type="match status" value="1"/>
</dbReference>
<name>S8AQG0_DACHA</name>
<accession>S8AQG0</accession>
<reference evidence="4 5" key="1">
    <citation type="journal article" date="2013" name="PLoS Genet.">
        <title>Genomic mechanisms accounting for the adaptation to parasitism in nematode-trapping fungi.</title>
        <authorList>
            <person name="Meerupati T."/>
            <person name="Andersson K.M."/>
            <person name="Friman E."/>
            <person name="Kumar D."/>
            <person name="Tunlid A."/>
            <person name="Ahren D."/>
        </authorList>
    </citation>
    <scope>NUCLEOTIDE SEQUENCE [LARGE SCALE GENOMIC DNA]</scope>
    <source>
        <strain evidence="4 5">CBS 200.50</strain>
    </source>
</reference>
<evidence type="ECO:0000259" key="3">
    <source>
        <dbReference type="PROSITE" id="PS50280"/>
    </source>
</evidence>
<dbReference type="InterPro" id="IPR006115">
    <property type="entry name" value="6PGDH_NADP-bd"/>
</dbReference>
<dbReference type="InterPro" id="IPR029154">
    <property type="entry name" value="HIBADH-like_NADP-bd"/>
</dbReference>
<dbReference type="EMBL" id="AQGS01000023">
    <property type="protein sequence ID" value="EPS45104.1"/>
    <property type="molecule type" value="Genomic_DNA"/>
</dbReference>
<dbReference type="Pfam" id="PF03446">
    <property type="entry name" value="NAD_binding_2"/>
    <property type="match status" value="1"/>
</dbReference>
<gene>
    <name evidence="4" type="ORF">H072_903</name>
</gene>
<dbReference type="InterPro" id="IPR036291">
    <property type="entry name" value="NAD(P)-bd_dom_sf"/>
</dbReference>
<feature type="domain" description="SET" evidence="3">
    <location>
        <begin position="844"/>
        <end position="1054"/>
    </location>
</feature>
<dbReference type="SUPFAM" id="SSF82199">
    <property type="entry name" value="SET domain"/>
    <property type="match status" value="1"/>
</dbReference>
<dbReference type="InterPro" id="IPR013328">
    <property type="entry name" value="6PGD_dom2"/>
</dbReference>
<proteinExistence type="inferred from homology"/>
<dbReference type="InterPro" id="IPR011990">
    <property type="entry name" value="TPR-like_helical_dom_sf"/>
</dbReference>
<evidence type="ECO:0000313" key="5">
    <source>
        <dbReference type="Proteomes" id="UP000015100"/>
    </source>
</evidence>
<dbReference type="GO" id="GO:0051287">
    <property type="term" value="F:NAD binding"/>
    <property type="evidence" value="ECO:0007669"/>
    <property type="project" value="InterPro"/>
</dbReference>
<comment type="similarity">
    <text evidence="1">Belongs to the HIBADH-related family. NP60 subfamily.</text>
</comment>
<dbReference type="OrthoDB" id="435038at2759"/>
<dbReference type="Gene3D" id="2.170.270.10">
    <property type="entry name" value="SET domain"/>
    <property type="match status" value="1"/>
</dbReference>
<dbReference type="SUPFAM" id="SSF48179">
    <property type="entry name" value="6-phosphogluconate dehydrogenase C-terminal domain-like"/>
    <property type="match status" value="1"/>
</dbReference>
<keyword evidence="5" id="KW-1185">Reference proteome</keyword>
<dbReference type="Pfam" id="PF14833">
    <property type="entry name" value="NAD_binding_11"/>
    <property type="match status" value="1"/>
</dbReference>
<dbReference type="SUPFAM" id="SSF48452">
    <property type="entry name" value="TPR-like"/>
    <property type="match status" value="1"/>
</dbReference>
<evidence type="ECO:0000256" key="2">
    <source>
        <dbReference type="SAM" id="MobiDB-lite"/>
    </source>
</evidence>
<dbReference type="InterPro" id="IPR001214">
    <property type="entry name" value="SET_dom"/>
</dbReference>
<dbReference type="InterPro" id="IPR051265">
    <property type="entry name" value="HIBADH-related_NP60_sf"/>
</dbReference>
<dbReference type="HOGENOM" id="CLU_006449_0_0_1"/>
<dbReference type="InterPro" id="IPR046341">
    <property type="entry name" value="SET_dom_sf"/>
</dbReference>
<dbReference type="eggNOG" id="KOG0409">
    <property type="taxonomic scope" value="Eukaryota"/>
</dbReference>
<dbReference type="STRING" id="1284197.S8AQG0"/>
<feature type="region of interest" description="Disordered" evidence="2">
    <location>
        <begin position="318"/>
        <end position="349"/>
    </location>
</feature>
<dbReference type="PANTHER" id="PTHR43580:SF3">
    <property type="entry name" value="6-PHOSPHOGLUCONATE DEHYDROGENASE FAMILY PROTEIN (AFU_ORTHOLOGUE AFUA_2G11600)"/>
    <property type="match status" value="1"/>
</dbReference>
<protein>
    <recommendedName>
        <fullName evidence="3">SET domain-containing protein</fullName>
    </recommendedName>
</protein>
<dbReference type="Gene3D" id="1.25.40.10">
    <property type="entry name" value="Tetratricopeptide repeat domain"/>
    <property type="match status" value="1"/>
</dbReference>
<comment type="caution">
    <text evidence="4">The sequence shown here is derived from an EMBL/GenBank/DDBJ whole genome shotgun (WGS) entry which is preliminary data.</text>
</comment>
<dbReference type="Proteomes" id="UP000015100">
    <property type="component" value="Unassembled WGS sequence"/>
</dbReference>
<dbReference type="CDD" id="cd20071">
    <property type="entry name" value="SET_SMYD"/>
    <property type="match status" value="1"/>
</dbReference>
<evidence type="ECO:0000256" key="1">
    <source>
        <dbReference type="ARBA" id="ARBA00007598"/>
    </source>
</evidence>
<dbReference type="Gene3D" id="1.10.1040.10">
    <property type="entry name" value="N-(1-d-carboxylethyl)-l-norvaline Dehydrogenase, domain 2"/>
    <property type="match status" value="1"/>
</dbReference>
<dbReference type="InterPro" id="IPR008927">
    <property type="entry name" value="6-PGluconate_DH-like_C_sf"/>
</dbReference>
<reference evidence="5" key="2">
    <citation type="submission" date="2013-04" db="EMBL/GenBank/DDBJ databases">
        <title>Genomic mechanisms accounting for the adaptation to parasitism in nematode-trapping fungi.</title>
        <authorList>
            <person name="Ahren D.G."/>
        </authorList>
    </citation>
    <scope>NUCLEOTIDE SEQUENCE [LARGE SCALE GENOMIC DNA]</scope>
    <source>
        <strain evidence="5">CBS 200.50</strain>
    </source>
</reference>
<sequence>MVQIGWIGLGQMGSGMAPNLAKKYHHDKPLLLFNRNNAKSQELADSLLKEGVTVAVAPSIAELVQQSDIIFTCLANDAAITQTIDAAVASGDITGKLFVESSTVAPKCTDSLSELLISKGAKFVAAPVFGVPMVAAAGLLTYVLASSNESWIDEVIPFTTGVMGKAYIDLRGKPPGTASTMKLSGNHFILSMVLTLSESMVLASQSGLGEEAIVQFVEAVMGGPYPAYAKRMLSGDYATDEPKFAVDNALKDARHIKDLGDSNGVKLATIEEAIRLLSIVKDQVGAKGDLPVVVGRINIGVWDEWVSSPAAVFILPQQQPQRSPARPTNPPPHPAKPTSKRTSRWANLQPRMPPSGLVYITRGSGVSYSPVAVLKALFLLRIRQAIAKLSTTHTSLSFILYYVAILLNIHHLLRSLRERSIRGLDPDIPQESSRSLCERLWDIISPTMPRPRRKPPEAIKHRLHIIKREITASLYVGFRRISDKMALAISPSAWFAHTDFNGAVGNGNNHNKENAIPNHNPVVGTMQSHPKSSHLYRYFVGLPNPTDLEFKDSIYNMRLEFAPNPPASTRHLNKTMLKDLILGQRNLGKFVVVKTVLLPKHLNNLHVLIEDETGQWGLLHIFEFPYTNHPEDRIGPGQLMIIKEPFYYVGYDTLAAVRVDHPSDIMYVTHKHPQVHEKWKKKDTSGFPVLPKVLKWDAEVRMRWKKYHQALDYLNLALKLAETPKCQEEAKLDILRLRTGAYYYTNHYELSLADANTILANSFNVKAAWYKANCFFKLRRYDECKGLLFKIMQGPSRYKFRDSANMLMQIRAHQDGIVGVFDMKNIIDNCAARKEALMTGDYVSGVKIRKTGIHNLGLFAHQNFKAGDVVMVAKSFASVTGEDNAVFDLRDENAGLVKKKYGPKLLAKMLERMNYEPSGSRLVCKLYNGHRVGDGMKDDKGKIVVDKFYVDELVQKTALQHDSWNRRIQLGCSIVDPDLFPDLNSSPVHGCPLYPHEDGSSDLKIKERYSFWLPTSYINHSCLPNVSRNIFCDMMFITATTDIKIGTELLLNYTDDDYSPLKNRRQDLKDRFGFDCICHLCMFEMDNDEYCASLQKVPEAIHGLAYGILSGHLPSQLDGVRKCIALLHADCMDTPYDFPNFEVVYGLMAEEFLAQRMESESIFDEATTGIEWYFRDMRLALRMIRELRGEYLIENGVFKILRLGFLCKWLFEAYMLAAVAMANFHGDMKRFLQEVAGDIYGMLCGENITFSKVSTRRLKDKVGDKPEAEYLDAGVMVEWLVDQGLERSELAC</sequence>
<dbReference type="OMA" id="FRDSANM"/>
<dbReference type="GO" id="GO:0050661">
    <property type="term" value="F:NADP binding"/>
    <property type="evidence" value="ECO:0007669"/>
    <property type="project" value="InterPro"/>
</dbReference>
<dbReference type="PANTHER" id="PTHR43580">
    <property type="entry name" value="OXIDOREDUCTASE GLYR1-RELATED"/>
    <property type="match status" value="1"/>
</dbReference>
<dbReference type="Pfam" id="PF00856">
    <property type="entry name" value="SET"/>
    <property type="match status" value="1"/>
</dbReference>
<dbReference type="Gene3D" id="3.40.50.720">
    <property type="entry name" value="NAD(P)-binding Rossmann-like Domain"/>
    <property type="match status" value="1"/>
</dbReference>